<protein>
    <submittedName>
        <fullName evidence="1">Uncharacterized protein</fullName>
    </submittedName>
</protein>
<dbReference type="EMBL" id="NNRM01000043">
    <property type="protein sequence ID" value="OYR22764.1"/>
    <property type="molecule type" value="Genomic_DNA"/>
</dbReference>
<sequence>MDHDPSFFKVRFGKASNVTDLGAMPSRNVHRIWKALTSAQRKKAQELGHNALANSVLLDSDTASFNVMQTKQAILLEINYVSGAHCMQLRGGYDGRSNSTFAQCRAV</sequence>
<accession>A0A256G6R8</accession>
<dbReference type="AlphaFoldDB" id="A0A256G6R8"/>
<dbReference type="RefSeq" id="WP_094544332.1">
    <property type="nucleotide sequence ID" value="NZ_JBHEEM010000021.1"/>
</dbReference>
<keyword evidence="2" id="KW-1185">Reference proteome</keyword>
<gene>
    <name evidence="1" type="ORF">CEV34_4156</name>
</gene>
<dbReference type="Proteomes" id="UP000216188">
    <property type="component" value="Unassembled WGS sequence"/>
</dbReference>
<reference evidence="1 2" key="1">
    <citation type="submission" date="2017-07" db="EMBL/GenBank/DDBJ databases">
        <title>Phylogenetic study on the rhizospheric bacterium Ochrobactrum sp. A44.</title>
        <authorList>
            <person name="Krzyzanowska D.M."/>
            <person name="Ossowicki A."/>
            <person name="Rajewska M."/>
            <person name="Maciag T."/>
            <person name="Kaczynski Z."/>
            <person name="Czerwicka M."/>
            <person name="Jafra S."/>
        </authorList>
    </citation>
    <scope>NUCLEOTIDE SEQUENCE [LARGE SCALE GENOMIC DNA]</scope>
    <source>
        <strain evidence="1 2">CCUG 30717</strain>
    </source>
</reference>
<proteinExistence type="predicted"/>
<evidence type="ECO:0000313" key="1">
    <source>
        <dbReference type="EMBL" id="OYR22764.1"/>
    </source>
</evidence>
<comment type="caution">
    <text evidence="1">The sequence shown here is derived from an EMBL/GenBank/DDBJ whole genome shotgun (WGS) entry which is preliminary data.</text>
</comment>
<evidence type="ECO:0000313" key="2">
    <source>
        <dbReference type="Proteomes" id="UP000216188"/>
    </source>
</evidence>
<name>A0A256G6R8_9HYPH</name>
<organism evidence="1 2">
    <name type="scientific">Brucella pseudogrignonensis</name>
    <dbReference type="NCBI Taxonomy" id="419475"/>
    <lineage>
        <taxon>Bacteria</taxon>
        <taxon>Pseudomonadati</taxon>
        <taxon>Pseudomonadota</taxon>
        <taxon>Alphaproteobacteria</taxon>
        <taxon>Hyphomicrobiales</taxon>
        <taxon>Brucellaceae</taxon>
        <taxon>Brucella/Ochrobactrum group</taxon>
        <taxon>Brucella</taxon>
    </lineage>
</organism>